<evidence type="ECO:0000256" key="1">
    <source>
        <dbReference type="SAM" id="MobiDB-lite"/>
    </source>
</evidence>
<dbReference type="Pfam" id="PF08962">
    <property type="entry name" value="Rv2632c-like"/>
    <property type="match status" value="1"/>
</dbReference>
<dbReference type="EMBL" id="LLZG01000363">
    <property type="protein sequence ID" value="KUL26269.1"/>
    <property type="molecule type" value="Genomic_DNA"/>
</dbReference>
<dbReference type="InterPro" id="IPR038070">
    <property type="entry name" value="Rv2632c-like_sf"/>
</dbReference>
<reference evidence="3" key="1">
    <citation type="submission" date="2015-10" db="EMBL/GenBank/DDBJ databases">
        <authorList>
            <person name="Ju K.-S."/>
            <person name="Doroghazi J.R."/>
            <person name="Metcalf W.W."/>
        </authorList>
    </citation>
    <scope>NUCLEOTIDE SEQUENCE [LARGE SCALE GENOMIC DNA]</scope>
    <source>
        <strain evidence="3">NRRL 3151</strain>
    </source>
</reference>
<feature type="region of interest" description="Disordered" evidence="1">
    <location>
        <begin position="27"/>
        <end position="57"/>
    </location>
</feature>
<dbReference type="InterPro" id="IPR015057">
    <property type="entry name" value="Rv2632c-like"/>
</dbReference>
<protein>
    <recommendedName>
        <fullName evidence="4">DUF1876 domain-containing protein</fullName>
    </recommendedName>
</protein>
<dbReference type="OrthoDB" id="4828144at2"/>
<dbReference type="Gene3D" id="3.30.160.240">
    <property type="entry name" value="Rv1738"/>
    <property type="match status" value="1"/>
</dbReference>
<comment type="caution">
    <text evidence="2">The sequence shown here is derived from an EMBL/GenBank/DDBJ whole genome shotgun (WGS) entry which is preliminary data.</text>
</comment>
<organism evidence="2 3">
    <name type="scientific">Streptomyces regalis</name>
    <dbReference type="NCBI Taxonomy" id="68262"/>
    <lineage>
        <taxon>Bacteria</taxon>
        <taxon>Bacillati</taxon>
        <taxon>Actinomycetota</taxon>
        <taxon>Actinomycetes</taxon>
        <taxon>Kitasatosporales</taxon>
        <taxon>Streptomycetaceae</taxon>
        <taxon>Streptomyces</taxon>
    </lineage>
</organism>
<name>A0A101JG48_9ACTN</name>
<keyword evidence="3" id="KW-1185">Reference proteome</keyword>
<sequence>MEDKQWTVRIRITEDGDDTRAEAVLTTQDQAQSTPQDTSAVTGRGVAHRNPIDRPIPEIGDELAASRALEDLAIRLHDIASDDIVQLAGPVDPGGSQAWERP</sequence>
<dbReference type="RefSeq" id="WP_062708844.1">
    <property type="nucleotide sequence ID" value="NZ_LLZG01000363.1"/>
</dbReference>
<dbReference type="SUPFAM" id="SSF143212">
    <property type="entry name" value="Rv2632c-like"/>
    <property type="match status" value="1"/>
</dbReference>
<gene>
    <name evidence="2" type="ORF">ADL12_32960</name>
</gene>
<evidence type="ECO:0000313" key="3">
    <source>
        <dbReference type="Proteomes" id="UP000053923"/>
    </source>
</evidence>
<dbReference type="Proteomes" id="UP000053923">
    <property type="component" value="Unassembled WGS sequence"/>
</dbReference>
<evidence type="ECO:0000313" key="2">
    <source>
        <dbReference type="EMBL" id="KUL26269.1"/>
    </source>
</evidence>
<dbReference type="AlphaFoldDB" id="A0A101JG48"/>
<evidence type="ECO:0008006" key="4">
    <source>
        <dbReference type="Google" id="ProtNLM"/>
    </source>
</evidence>
<proteinExistence type="predicted"/>
<accession>A0A101JG48</accession>
<feature type="compositionally biased region" description="Polar residues" evidence="1">
    <location>
        <begin position="27"/>
        <end position="41"/>
    </location>
</feature>